<evidence type="ECO:0000313" key="4">
    <source>
        <dbReference type="Proteomes" id="UP001595962"/>
    </source>
</evidence>
<protein>
    <submittedName>
        <fullName evidence="3">PhzF family phenazine biosynthesis protein</fullName>
    </submittedName>
</protein>
<proteinExistence type="inferred from homology"/>
<dbReference type="Proteomes" id="UP001595962">
    <property type="component" value="Unassembled WGS sequence"/>
</dbReference>
<dbReference type="PANTHER" id="PTHR13774">
    <property type="entry name" value="PHENAZINE BIOSYNTHESIS PROTEIN"/>
    <property type="match status" value="1"/>
</dbReference>
<dbReference type="Pfam" id="PF02567">
    <property type="entry name" value="PhzC-PhzF"/>
    <property type="match status" value="1"/>
</dbReference>
<organism evidence="3 4">
    <name type="scientific">Rheinheimera marina</name>
    <dbReference type="NCBI Taxonomy" id="1774958"/>
    <lineage>
        <taxon>Bacteria</taxon>
        <taxon>Pseudomonadati</taxon>
        <taxon>Pseudomonadota</taxon>
        <taxon>Gammaproteobacteria</taxon>
        <taxon>Chromatiales</taxon>
        <taxon>Chromatiaceae</taxon>
        <taxon>Rheinheimera</taxon>
    </lineage>
</organism>
<keyword evidence="4" id="KW-1185">Reference proteome</keyword>
<comment type="similarity">
    <text evidence="1">Belongs to the PhzF family.</text>
</comment>
<dbReference type="RefSeq" id="WP_377334432.1">
    <property type="nucleotide sequence ID" value="NZ_JBHSGB010000010.1"/>
</dbReference>
<sequence length="263" mass="28787">MRAELYQVDAFTNQLFRGNYAAVVPTTEPLAAALMQQIASENNLSETAFVWPLTPNHYQIRWFSPLTEIDFCGHATLAAAFVLLSQGAGPVIRFSTQAVGDLSVRQNETGRIEMDFPLRPAKIANAPATLLAGVSAAPLEVWQSPQAWMLVYANEQQVRELTTDSAQLKQLAPYDVVVTAPGLQHDFVSRYFWPANGGDEDPVTGSIHAALAPYWAERLGKTELTAFQASARGGELWCRLQGDRVLVGGEAVLYLKGEIQLPV</sequence>
<dbReference type="PANTHER" id="PTHR13774:SF17">
    <property type="entry name" value="PHENAZINE BIOSYNTHESIS-LIKE DOMAIN-CONTAINING PROTEIN"/>
    <property type="match status" value="1"/>
</dbReference>
<comment type="caution">
    <text evidence="3">The sequence shown here is derived from an EMBL/GenBank/DDBJ whole genome shotgun (WGS) entry which is preliminary data.</text>
</comment>
<name>A0ABV9JNV4_9GAMM</name>
<dbReference type="NCBIfam" id="TIGR00654">
    <property type="entry name" value="PhzF_family"/>
    <property type="match status" value="1"/>
</dbReference>
<gene>
    <name evidence="3" type="ORF">ACFO3I_12865</name>
</gene>
<dbReference type="PIRSF" id="PIRSF016184">
    <property type="entry name" value="PhzC_PhzF"/>
    <property type="match status" value="1"/>
</dbReference>
<dbReference type="EMBL" id="JBHSGB010000010">
    <property type="protein sequence ID" value="MFC4655900.1"/>
    <property type="molecule type" value="Genomic_DNA"/>
</dbReference>
<evidence type="ECO:0000256" key="1">
    <source>
        <dbReference type="ARBA" id="ARBA00008270"/>
    </source>
</evidence>
<evidence type="ECO:0000256" key="2">
    <source>
        <dbReference type="ARBA" id="ARBA00023235"/>
    </source>
</evidence>
<evidence type="ECO:0000313" key="3">
    <source>
        <dbReference type="EMBL" id="MFC4655900.1"/>
    </source>
</evidence>
<dbReference type="SUPFAM" id="SSF54506">
    <property type="entry name" value="Diaminopimelate epimerase-like"/>
    <property type="match status" value="1"/>
</dbReference>
<reference evidence="4" key="1">
    <citation type="journal article" date="2019" name="Int. J. Syst. Evol. Microbiol.">
        <title>The Global Catalogue of Microorganisms (GCM) 10K type strain sequencing project: providing services to taxonomists for standard genome sequencing and annotation.</title>
        <authorList>
            <consortium name="The Broad Institute Genomics Platform"/>
            <consortium name="The Broad Institute Genome Sequencing Center for Infectious Disease"/>
            <person name="Wu L."/>
            <person name="Ma J."/>
        </authorList>
    </citation>
    <scope>NUCLEOTIDE SEQUENCE [LARGE SCALE GENOMIC DNA]</scope>
    <source>
        <strain evidence="4">DT28</strain>
    </source>
</reference>
<accession>A0ABV9JNV4</accession>
<dbReference type="InterPro" id="IPR003719">
    <property type="entry name" value="Phenazine_PhzF-like"/>
</dbReference>
<dbReference type="Gene3D" id="3.10.310.10">
    <property type="entry name" value="Diaminopimelate Epimerase, Chain A, domain 1"/>
    <property type="match status" value="2"/>
</dbReference>
<keyword evidence="2" id="KW-0413">Isomerase</keyword>